<reference evidence="3 4" key="2">
    <citation type="submission" date="2024-07" db="EMBL/GenBank/DDBJ databases">
        <authorList>
            <person name="Akdeniz Z."/>
        </authorList>
    </citation>
    <scope>NUCLEOTIDE SEQUENCE [LARGE SCALE GENOMIC DNA]</scope>
</reference>
<sequence length="118" mass="13629">MITYTCIDGSHSYLCFIISQNSLFIHLFSTLFDQLVPAKPSIFIRYIFYREAYAFSLLNCLALYFSHCEFISQLERVKLNKSGSTAIMFLSAIVTDQHCNSAFQSVHLGYMRLVLNYI</sequence>
<dbReference type="AlphaFoldDB" id="A0AA86QUE7"/>
<evidence type="ECO:0000313" key="4">
    <source>
        <dbReference type="Proteomes" id="UP001642409"/>
    </source>
</evidence>
<protein>
    <submittedName>
        <fullName evidence="3">Hypothetical_protein</fullName>
    </submittedName>
</protein>
<gene>
    <name evidence="2" type="ORF">HINF_LOCUS53899</name>
    <name evidence="3" type="ORF">HINF_LOCUS75261</name>
</gene>
<dbReference type="EMBL" id="CATOUU010001001">
    <property type="protein sequence ID" value="CAI9966254.1"/>
    <property type="molecule type" value="Genomic_DNA"/>
</dbReference>
<reference evidence="2" key="1">
    <citation type="submission" date="2023-06" db="EMBL/GenBank/DDBJ databases">
        <authorList>
            <person name="Kurt Z."/>
        </authorList>
    </citation>
    <scope>NUCLEOTIDE SEQUENCE</scope>
</reference>
<evidence type="ECO:0000313" key="2">
    <source>
        <dbReference type="EMBL" id="CAI9966254.1"/>
    </source>
</evidence>
<evidence type="ECO:0000256" key="1">
    <source>
        <dbReference type="SAM" id="Phobius"/>
    </source>
</evidence>
<keyword evidence="4" id="KW-1185">Reference proteome</keyword>
<proteinExistence type="predicted"/>
<keyword evidence="1" id="KW-0472">Membrane</keyword>
<dbReference type="EMBL" id="CAXDID020000661">
    <property type="protein sequence ID" value="CAL6109053.1"/>
    <property type="molecule type" value="Genomic_DNA"/>
</dbReference>
<dbReference type="Proteomes" id="UP001642409">
    <property type="component" value="Unassembled WGS sequence"/>
</dbReference>
<feature type="transmembrane region" description="Helical" evidence="1">
    <location>
        <begin position="52"/>
        <end position="71"/>
    </location>
</feature>
<organism evidence="2">
    <name type="scientific">Hexamita inflata</name>
    <dbReference type="NCBI Taxonomy" id="28002"/>
    <lineage>
        <taxon>Eukaryota</taxon>
        <taxon>Metamonada</taxon>
        <taxon>Diplomonadida</taxon>
        <taxon>Hexamitidae</taxon>
        <taxon>Hexamitinae</taxon>
        <taxon>Hexamita</taxon>
    </lineage>
</organism>
<evidence type="ECO:0000313" key="3">
    <source>
        <dbReference type="EMBL" id="CAL6109053.1"/>
    </source>
</evidence>
<keyword evidence="1" id="KW-0812">Transmembrane</keyword>
<feature type="transmembrane region" description="Helical" evidence="1">
    <location>
        <begin position="12"/>
        <end position="32"/>
    </location>
</feature>
<name>A0AA86QUE7_9EUKA</name>
<comment type="caution">
    <text evidence="2">The sequence shown here is derived from an EMBL/GenBank/DDBJ whole genome shotgun (WGS) entry which is preliminary data.</text>
</comment>
<keyword evidence="1" id="KW-1133">Transmembrane helix</keyword>
<accession>A0AA86QUE7</accession>